<dbReference type="SMART" id="SM00034">
    <property type="entry name" value="CLECT"/>
    <property type="match status" value="1"/>
</dbReference>
<dbReference type="AlphaFoldDB" id="A0A8D8NT84"/>
<organism evidence="4">
    <name type="scientific">Culex pipiens</name>
    <name type="common">House mosquito</name>
    <dbReference type="NCBI Taxonomy" id="7175"/>
    <lineage>
        <taxon>Eukaryota</taxon>
        <taxon>Metazoa</taxon>
        <taxon>Ecdysozoa</taxon>
        <taxon>Arthropoda</taxon>
        <taxon>Hexapoda</taxon>
        <taxon>Insecta</taxon>
        <taxon>Pterygota</taxon>
        <taxon>Neoptera</taxon>
        <taxon>Endopterygota</taxon>
        <taxon>Diptera</taxon>
        <taxon>Nematocera</taxon>
        <taxon>Culicoidea</taxon>
        <taxon>Culicidae</taxon>
        <taxon>Culicinae</taxon>
        <taxon>Culicini</taxon>
        <taxon>Culex</taxon>
        <taxon>Culex</taxon>
    </lineage>
</organism>
<dbReference type="InterPro" id="IPR016187">
    <property type="entry name" value="CTDL_fold"/>
</dbReference>
<dbReference type="Gene3D" id="3.10.100.10">
    <property type="entry name" value="Mannose-Binding Protein A, subunit A"/>
    <property type="match status" value="1"/>
</dbReference>
<evidence type="ECO:0000259" key="3">
    <source>
        <dbReference type="PROSITE" id="PS50041"/>
    </source>
</evidence>
<dbReference type="EMBL" id="HBUE01190472">
    <property type="protein sequence ID" value="CAG6524921.1"/>
    <property type="molecule type" value="Transcribed_RNA"/>
</dbReference>
<feature type="chain" id="PRO_5033955956" evidence="2">
    <location>
        <begin position="24"/>
        <end position="148"/>
    </location>
</feature>
<dbReference type="InterPro" id="IPR016186">
    <property type="entry name" value="C-type_lectin-like/link_sf"/>
</dbReference>
<accession>A0A8D8NT84</accession>
<dbReference type="InterPro" id="IPR018378">
    <property type="entry name" value="C-type_lectin_CS"/>
</dbReference>
<evidence type="ECO:0000256" key="2">
    <source>
        <dbReference type="SAM" id="SignalP"/>
    </source>
</evidence>
<dbReference type="InterPro" id="IPR050111">
    <property type="entry name" value="C-type_lectin/snaclec_domain"/>
</dbReference>
<dbReference type="InterPro" id="IPR001304">
    <property type="entry name" value="C-type_lectin-like"/>
</dbReference>
<dbReference type="Pfam" id="PF00059">
    <property type="entry name" value="Lectin_C"/>
    <property type="match status" value="1"/>
</dbReference>
<evidence type="ECO:0000256" key="1">
    <source>
        <dbReference type="ARBA" id="ARBA00023157"/>
    </source>
</evidence>
<dbReference type="PANTHER" id="PTHR22803">
    <property type="entry name" value="MANNOSE, PHOSPHOLIPASE, LECTIN RECEPTOR RELATED"/>
    <property type="match status" value="1"/>
</dbReference>
<keyword evidence="2" id="KW-0732">Signal</keyword>
<dbReference type="SUPFAM" id="SSF56436">
    <property type="entry name" value="C-type lectin-like"/>
    <property type="match status" value="1"/>
</dbReference>
<feature type="domain" description="C-type lectin" evidence="3">
    <location>
        <begin position="24"/>
        <end position="145"/>
    </location>
</feature>
<evidence type="ECO:0000313" key="4">
    <source>
        <dbReference type="EMBL" id="CAG6576610.1"/>
    </source>
</evidence>
<reference evidence="4" key="1">
    <citation type="submission" date="2021-05" db="EMBL/GenBank/DDBJ databases">
        <authorList>
            <person name="Alioto T."/>
            <person name="Alioto T."/>
            <person name="Gomez Garrido J."/>
        </authorList>
    </citation>
    <scope>NUCLEOTIDE SEQUENCE</scope>
</reference>
<sequence>MATSRILKIVLLLLYCSISITSGQSKKQYHVYYDRLVNFYGAVSACHSYGQRLATVTSAEDTSRLQQAIAKTSRSGLFFTAGYDSGHNGEWVWFPNGTKISTTGYSNWHSSQPDNHEERCLEVGRFPGTMWNDISCSAALFYVCEEQA</sequence>
<keyword evidence="1" id="KW-1015">Disulfide bond</keyword>
<proteinExistence type="predicted"/>
<dbReference type="PROSITE" id="PS50041">
    <property type="entry name" value="C_TYPE_LECTIN_2"/>
    <property type="match status" value="1"/>
</dbReference>
<dbReference type="CDD" id="cd00037">
    <property type="entry name" value="CLECT"/>
    <property type="match status" value="1"/>
</dbReference>
<protein>
    <submittedName>
        <fullName evidence="4">CD209 antigen</fullName>
    </submittedName>
</protein>
<name>A0A8D8NT84_CULPI</name>
<feature type="signal peptide" evidence="2">
    <location>
        <begin position="1"/>
        <end position="23"/>
    </location>
</feature>
<dbReference type="EMBL" id="HBUE01296356">
    <property type="protein sequence ID" value="CAG6576610.1"/>
    <property type="molecule type" value="Transcribed_RNA"/>
</dbReference>
<dbReference type="PROSITE" id="PS00615">
    <property type="entry name" value="C_TYPE_LECTIN_1"/>
    <property type="match status" value="1"/>
</dbReference>